<dbReference type="Pfam" id="PF16737">
    <property type="entry name" value="PHF12_MRG_bd"/>
    <property type="match status" value="1"/>
</dbReference>
<gene>
    <name evidence="9" type="ORF">TSAR_014702</name>
</gene>
<feature type="compositionally biased region" description="Basic and acidic residues" evidence="6">
    <location>
        <begin position="802"/>
        <end position="855"/>
    </location>
</feature>
<dbReference type="SMART" id="SM00249">
    <property type="entry name" value="PHD"/>
    <property type="match status" value="2"/>
</dbReference>
<feature type="compositionally biased region" description="Basic and acidic residues" evidence="6">
    <location>
        <begin position="1128"/>
        <end position="1143"/>
    </location>
</feature>
<dbReference type="STRING" id="543379.A0A232ENT4"/>
<feature type="compositionally biased region" description="Basic and acidic residues" evidence="6">
    <location>
        <begin position="1797"/>
        <end position="1816"/>
    </location>
</feature>
<keyword evidence="2 4" id="KW-0863">Zinc-finger</keyword>
<evidence type="ECO:0000313" key="9">
    <source>
        <dbReference type="EMBL" id="OXU20014.1"/>
    </source>
</evidence>
<feature type="compositionally biased region" description="Basic and acidic residues" evidence="6">
    <location>
        <begin position="1400"/>
        <end position="1421"/>
    </location>
</feature>
<name>A0A232ENT4_9HYME</name>
<comment type="caution">
    <text evidence="9">The sequence shown here is derived from an EMBL/GenBank/DDBJ whole genome shotgun (WGS) entry which is preliminary data.</text>
</comment>
<feature type="coiled-coil region" evidence="5">
    <location>
        <begin position="1009"/>
        <end position="1043"/>
    </location>
</feature>
<dbReference type="PANTHER" id="PTHR46309">
    <property type="entry name" value="PHD FINGER PROTEIN 12"/>
    <property type="match status" value="1"/>
</dbReference>
<evidence type="ECO:0000256" key="2">
    <source>
        <dbReference type="ARBA" id="ARBA00022771"/>
    </source>
</evidence>
<feature type="compositionally biased region" description="Polar residues" evidence="6">
    <location>
        <begin position="568"/>
        <end position="582"/>
    </location>
</feature>
<dbReference type="GO" id="GO:0008270">
    <property type="term" value="F:zinc ion binding"/>
    <property type="evidence" value="ECO:0007669"/>
    <property type="project" value="UniProtKB-KW"/>
</dbReference>
<dbReference type="GO" id="GO:0003714">
    <property type="term" value="F:transcription corepressor activity"/>
    <property type="evidence" value="ECO:0007669"/>
    <property type="project" value="InterPro"/>
</dbReference>
<proteinExistence type="predicted"/>
<dbReference type="PROSITE" id="PS50016">
    <property type="entry name" value="ZF_PHD_2"/>
    <property type="match status" value="2"/>
</dbReference>
<feature type="region of interest" description="Disordered" evidence="6">
    <location>
        <begin position="897"/>
        <end position="928"/>
    </location>
</feature>
<evidence type="ECO:0000259" key="8">
    <source>
        <dbReference type="PROSITE" id="PS50016"/>
    </source>
</evidence>
<dbReference type="InterPro" id="IPR042163">
    <property type="entry name" value="PHF12"/>
</dbReference>
<dbReference type="CDD" id="cd15534">
    <property type="entry name" value="PHD2_PHF12_Rco1"/>
    <property type="match status" value="1"/>
</dbReference>
<feature type="compositionally biased region" description="Basic and acidic residues" evidence="6">
    <location>
        <begin position="1184"/>
        <end position="1206"/>
    </location>
</feature>
<dbReference type="InterPro" id="IPR000253">
    <property type="entry name" value="FHA_dom"/>
</dbReference>
<feature type="domain" description="FHA" evidence="7">
    <location>
        <begin position="1963"/>
        <end position="2017"/>
    </location>
</feature>
<dbReference type="PROSITE" id="PS50006">
    <property type="entry name" value="FHA_DOMAIN"/>
    <property type="match status" value="1"/>
</dbReference>
<feature type="domain" description="PHD-type" evidence="8">
    <location>
        <begin position="1515"/>
        <end position="1564"/>
    </location>
</feature>
<dbReference type="InterPro" id="IPR011011">
    <property type="entry name" value="Znf_FYVE_PHD"/>
</dbReference>
<evidence type="ECO:0000256" key="3">
    <source>
        <dbReference type="ARBA" id="ARBA00022833"/>
    </source>
</evidence>
<dbReference type="FunFam" id="3.30.40.10:FF:000154">
    <property type="entry name" value="PHD finger protein 12"/>
    <property type="match status" value="1"/>
</dbReference>
<dbReference type="OrthoDB" id="1919692at2759"/>
<evidence type="ECO:0000259" key="7">
    <source>
        <dbReference type="PROSITE" id="PS50006"/>
    </source>
</evidence>
<feature type="region of interest" description="Disordered" evidence="6">
    <location>
        <begin position="563"/>
        <end position="587"/>
    </location>
</feature>
<feature type="region of interest" description="Disordered" evidence="6">
    <location>
        <begin position="207"/>
        <end position="477"/>
    </location>
</feature>
<evidence type="ECO:0000256" key="5">
    <source>
        <dbReference type="SAM" id="Coils"/>
    </source>
</evidence>
<keyword evidence="5" id="KW-0175">Coiled coil</keyword>
<dbReference type="InterPro" id="IPR001965">
    <property type="entry name" value="Znf_PHD"/>
</dbReference>
<feature type="coiled-coil region" evidence="5">
    <location>
        <begin position="14"/>
        <end position="88"/>
    </location>
</feature>
<feature type="domain" description="PHD-type" evidence="8">
    <location>
        <begin position="1647"/>
        <end position="1697"/>
    </location>
</feature>
<evidence type="ECO:0000256" key="4">
    <source>
        <dbReference type="PROSITE-ProRule" id="PRU00146"/>
    </source>
</evidence>
<dbReference type="Gene3D" id="6.10.20.60">
    <property type="entry name" value="PHD finger protein 12"/>
    <property type="match status" value="1"/>
</dbReference>
<organism evidence="9 10">
    <name type="scientific">Trichomalopsis sarcophagae</name>
    <dbReference type="NCBI Taxonomy" id="543379"/>
    <lineage>
        <taxon>Eukaryota</taxon>
        <taxon>Metazoa</taxon>
        <taxon>Ecdysozoa</taxon>
        <taxon>Arthropoda</taxon>
        <taxon>Hexapoda</taxon>
        <taxon>Insecta</taxon>
        <taxon>Pterygota</taxon>
        <taxon>Neoptera</taxon>
        <taxon>Endopterygota</taxon>
        <taxon>Hymenoptera</taxon>
        <taxon>Apocrita</taxon>
        <taxon>Proctotrupomorpha</taxon>
        <taxon>Chalcidoidea</taxon>
        <taxon>Pteromalidae</taxon>
        <taxon>Pteromalinae</taxon>
        <taxon>Trichomalopsis</taxon>
    </lineage>
</organism>
<keyword evidence="1" id="KW-0479">Metal-binding</keyword>
<keyword evidence="10" id="KW-1185">Reference proteome</keyword>
<dbReference type="InterPro" id="IPR013083">
    <property type="entry name" value="Znf_RING/FYVE/PHD"/>
</dbReference>
<evidence type="ECO:0000313" key="10">
    <source>
        <dbReference type="Proteomes" id="UP000215335"/>
    </source>
</evidence>
<dbReference type="SUPFAM" id="SSF49879">
    <property type="entry name" value="SMAD/FHA domain"/>
    <property type="match status" value="1"/>
</dbReference>
<reference evidence="9 10" key="1">
    <citation type="journal article" date="2017" name="Curr. Biol.">
        <title>The Evolution of Venom by Co-option of Single-Copy Genes.</title>
        <authorList>
            <person name="Martinson E.O."/>
            <person name="Mrinalini"/>
            <person name="Kelkar Y.D."/>
            <person name="Chang C.H."/>
            <person name="Werren J.H."/>
        </authorList>
    </citation>
    <scope>NUCLEOTIDE SEQUENCE [LARGE SCALE GENOMIC DNA]</scope>
    <source>
        <strain evidence="9 10">Alberta</strain>
        <tissue evidence="9">Whole body</tissue>
    </source>
</reference>
<feature type="region of interest" description="Disordered" evidence="6">
    <location>
        <begin position="1114"/>
        <end position="1220"/>
    </location>
</feature>
<feature type="compositionally biased region" description="Basic and acidic residues" evidence="6">
    <location>
        <begin position="645"/>
        <end position="664"/>
    </location>
</feature>
<dbReference type="GO" id="GO:0000122">
    <property type="term" value="P:negative regulation of transcription by RNA polymerase II"/>
    <property type="evidence" value="ECO:0007669"/>
    <property type="project" value="TreeGrafter"/>
</dbReference>
<feature type="compositionally biased region" description="Polar residues" evidence="6">
    <location>
        <begin position="1355"/>
        <end position="1364"/>
    </location>
</feature>
<dbReference type="CDD" id="cd15533">
    <property type="entry name" value="PHD1_PHF12"/>
    <property type="match status" value="1"/>
</dbReference>
<dbReference type="Proteomes" id="UP000215335">
    <property type="component" value="Unassembled WGS sequence"/>
</dbReference>
<feature type="compositionally biased region" description="Polar residues" evidence="6">
    <location>
        <begin position="1114"/>
        <end position="1127"/>
    </location>
</feature>
<dbReference type="EMBL" id="NNAY01003079">
    <property type="protein sequence ID" value="OXU20014.1"/>
    <property type="molecule type" value="Genomic_DNA"/>
</dbReference>
<feature type="region of interest" description="Disordered" evidence="6">
    <location>
        <begin position="1355"/>
        <end position="1438"/>
    </location>
</feature>
<feature type="region of interest" description="Disordered" evidence="6">
    <location>
        <begin position="1838"/>
        <end position="1865"/>
    </location>
</feature>
<sequence length="2118" mass="246644">MDEDFDIYGDLASIHENENEIGEEEKEHANKLKEVKDNLEKELHELKVKLVKLEGQNCLLKTNFSSLIKTAKAEISRKDRTITDLRTKLDNFTFRRNPHRKVEPTLPPPLIPPVIDPLVQFQDIINNKFSYPPPSLNLPHNGLLSNNNQFSFPPPPITFSTNDNHHREEQEEVYEGYMSPEEQYIGAESKSDSEDVKVKQEYPKTLYGERLRKKLLAEQENERKEKEAESINREEDKKIGIKQEEGKSNDMKQHEEQKNRARQEEDKRNELKRQEEKKAELRRQEESRRQEDMKTEQRQQEERRNEIRCEEEKEKEQRYKEEMKNKARESEEIKNEIRHQQGEKKNEIRKQEDKRSEIRRQEEHRIKIKQEEDNKNEIRQQEEKKAELKKEDERRSEIRRQEDKKREQRYQEEMKNRMKQEAEEKRNEIRRKEEKKNEIRKQEEMSEMRKKEPQKNNTRLEEENKDDRRKYEEKRTEGKYHNKNCDMIKQEISIMEEKLQEKNIKQEEVKSEFVDQANNKENRHLFVNKSTQGLANNRDRNKTLDLDEIPSDLVIQKDISSFDEHIGTNGSHTSSKNYTNNRNHNDYYDSLRRKNYKNQNHNAYNYTDDCRSNDNRKNNTKEEFHRHSRRDMHQNKRDHHRSFHKSSDRQRSKSSHQTDRDPSYKHRSKSSYYADRDLSYKQRSKSSNRLNKNPCYRHDGRRSKSSNRINRNTSDRDRSSSSNRSNQDQSDRPSSSSNCTNRDLNNGQIDSNRYNRDPRMKKDDCIPASTVVSAYNCSRDLRIKQECDVQKRATVSPYNCNRDPRIKQENSYHCNRDPRKKQDNRIDVNFKHHSKDDAPEDQSEKMTKRNDDTVKIQKCRKRSKSEEVQSPRKKQRKGEDFIESMFASEAYEVPTRESNLTISNKETEKNKKSKCEKDINKSDKHSAKVVQMTDVEKIKDEQQKSVPDTEAKNKNGVKDAKEILLANGLTKDSNISNKTKQESIVLKTNYAKYLLDDVEEGEIIDSQPSDIFDADEENLNNRLKALKNQLANLENETETQESEKMNTKFIDQQSKSDKTIKIVNSNKGICNKKEKENTILKNQEKEKLEDKLLYSLLTKENPMYLQNTYSGYNKSTSENHDSNINSKTIEKNSIEKSTLDNPKRTKTHKKSEEKTIMKPYVKENEKSIEKPTLDNPKQTKTRKKSEEKTIMKPYVKEEEKSIEKSTLDNPKQTKTRKNSEKKTIMKPYFKEEKILNVHSTKTNIFIEKTENTIAVKPTQEAPATKHGKIKDAIAKSTLNTAHTQTQKNPPLIHKNSNAKNEIQNKAHDDVSKIEDRKSCPNKKLIENKLNTDKEDNTKCQQNHDVVKNNCTETKKNSLQNNFDNNEMKQETKKSCSTKMVVKSKTNTEKEENAKLQANQDADKNNSCTERKQNVKAEKLQSKETQPTSTNNPKKHALKPAVVSEILEKKSKIDLGDAIKKIIPKSQLGKNVIIIRRRRRPVQLADSPPVLVMKNNSLNKSTRHAYFKRPGRGHNRDSCDACHDGGELICCDKCPASFHLQCHDPPLELSDIPNGEWICHACRCAMKKENSIGNKRKKKNALEVLALAASLANPKEFELPRELQIPITFPGTDKIHPASFKRGKHHNSNNINGKIHYHKYGSITPLPARLCFVCRKSCRKAPLIACDYCPLYFHQDCLDPPLTAFPSGRWMCPNHLNHFIDQNLLTSCAATERVKLWDKFAHQQIDQHAVKLQFLRKAHTANPPFRIKVKHNLTARVKVPASVKFQYANPPELDLCNLYRPGSFLYTAKRKCYSGSSKTDDDVSPEEKMEEVKSEKSKEVDIMNNGVVDICENDVVEKCEEKEGGNEEKKEKKESVENGNKKDKDEIVQIERTSELSDGGKCESDNDLEENIFIRSGLGLSVKEGISILERPVLEVLAQQRLEQIINPEDEYYQNLNCTSKARALLFPLGKTAGPPIFMTCRTLNIGSGGDSDLLLSRYGNCSFLSAKHAVIFFDETTKRYELLNYSEHGTTVDNVFYSCNYGIHSVEHEFADGHSLRTKDMDTVEIIKKIAYRNKPATVNTPKKQCICKCAKRKERYNSDIDGMGEGWEGSAMVDHGSILTFGCLTFVFSVVDVYTSR</sequence>
<feature type="compositionally biased region" description="Polar residues" evidence="6">
    <location>
        <begin position="1422"/>
        <end position="1431"/>
    </location>
</feature>
<dbReference type="InterPro" id="IPR008984">
    <property type="entry name" value="SMAD_FHA_dom_sf"/>
</dbReference>
<dbReference type="GO" id="GO:0070822">
    <property type="term" value="C:Sin3-type complex"/>
    <property type="evidence" value="ECO:0007669"/>
    <property type="project" value="TreeGrafter"/>
</dbReference>
<dbReference type="Gene3D" id="3.30.40.10">
    <property type="entry name" value="Zinc/RING finger domain, C3HC4 (zinc finger)"/>
    <property type="match status" value="2"/>
</dbReference>
<feature type="region of interest" description="Disordered" evidence="6">
    <location>
        <begin position="601"/>
        <end position="763"/>
    </location>
</feature>
<accession>A0A232ENT4</accession>
<feature type="compositionally biased region" description="Polar residues" evidence="6">
    <location>
        <begin position="733"/>
        <end position="752"/>
    </location>
</feature>
<dbReference type="PROSITE" id="PS01359">
    <property type="entry name" value="ZF_PHD_1"/>
    <property type="match status" value="1"/>
</dbReference>
<evidence type="ECO:0000256" key="1">
    <source>
        <dbReference type="ARBA" id="ARBA00022723"/>
    </source>
</evidence>
<keyword evidence="3" id="KW-0862">Zinc</keyword>
<feature type="compositionally biased region" description="Basic and acidic residues" evidence="6">
    <location>
        <begin position="753"/>
        <end position="763"/>
    </location>
</feature>
<dbReference type="PANTHER" id="PTHR46309:SF1">
    <property type="entry name" value="PHD FINGER PROTEIN 12"/>
    <property type="match status" value="1"/>
</dbReference>
<feature type="region of interest" description="Disordered" evidence="6">
    <location>
        <begin position="797"/>
        <end position="881"/>
    </location>
</feature>
<dbReference type="InterPro" id="IPR031966">
    <property type="entry name" value="PHF12_MRG-bd"/>
</dbReference>
<feature type="compositionally biased region" description="Basic and acidic residues" evidence="6">
    <location>
        <begin position="905"/>
        <end position="926"/>
    </location>
</feature>
<dbReference type="InterPro" id="IPR019786">
    <property type="entry name" value="Zinc_finger_PHD-type_CS"/>
</dbReference>
<feature type="compositionally biased region" description="Basic and acidic residues" evidence="6">
    <location>
        <begin position="1150"/>
        <end position="1172"/>
    </location>
</feature>
<evidence type="ECO:0000256" key="6">
    <source>
        <dbReference type="SAM" id="MobiDB-lite"/>
    </source>
</evidence>
<feature type="region of interest" description="Disordered" evidence="6">
    <location>
        <begin position="1792"/>
        <end position="1816"/>
    </location>
</feature>
<dbReference type="InterPro" id="IPR038098">
    <property type="entry name" value="PHF12_MRG-bd_sf"/>
</dbReference>
<dbReference type="SUPFAM" id="SSF57903">
    <property type="entry name" value="FYVE/PHD zinc finger"/>
    <property type="match status" value="2"/>
</dbReference>
<dbReference type="InterPro" id="IPR019787">
    <property type="entry name" value="Znf_PHD-finger"/>
</dbReference>
<protein>
    <submittedName>
        <fullName evidence="9">Uncharacterized protein</fullName>
    </submittedName>
</protein>
<dbReference type="Pfam" id="PF00628">
    <property type="entry name" value="PHD"/>
    <property type="match status" value="2"/>
</dbReference>
<feature type="compositionally biased region" description="Basic and acidic residues" evidence="6">
    <location>
        <begin position="608"/>
        <end position="635"/>
    </location>
</feature>